<dbReference type="CDD" id="cd02248">
    <property type="entry name" value="Peptidase_C1A"/>
    <property type="match status" value="1"/>
</dbReference>
<evidence type="ECO:0000313" key="13">
    <source>
        <dbReference type="Proteomes" id="UP000201917"/>
    </source>
</evidence>
<keyword evidence="8" id="KW-1015">Disulfide bond</keyword>
<dbReference type="PRINTS" id="PR00705">
    <property type="entry name" value="PAPAIN"/>
</dbReference>
<dbReference type="SMART" id="SM00645">
    <property type="entry name" value="Pept_C1"/>
    <property type="match status" value="1"/>
</dbReference>
<evidence type="ECO:0000256" key="5">
    <source>
        <dbReference type="ARBA" id="ARBA00022729"/>
    </source>
</evidence>
<dbReference type="OrthoDB" id="4752at10239"/>
<evidence type="ECO:0000313" key="12">
    <source>
        <dbReference type="EMBL" id="AIU41294.1"/>
    </source>
</evidence>
<dbReference type="PROSITE" id="PS00639">
    <property type="entry name" value="THIOL_PROTEASE_HIS"/>
    <property type="match status" value="1"/>
</dbReference>
<name>A0A097P917_9ABAC</name>
<dbReference type="InterPro" id="IPR000668">
    <property type="entry name" value="Peptidase_C1A_C"/>
</dbReference>
<feature type="domain" description="Peptidase C1A papain C-terminal" evidence="10">
    <location>
        <begin position="118"/>
        <end position="328"/>
    </location>
</feature>
<protein>
    <recommendedName>
        <fullName evidence="4">Viral cathepsin</fullName>
        <ecNumber evidence="3">3.4.22.50</ecNumber>
    </recommendedName>
    <alternativeName>
        <fullName evidence="9">Cysteine proteinase</fullName>
    </alternativeName>
</protein>
<keyword evidence="13" id="KW-1185">Reference proteome</keyword>
<keyword evidence="7" id="KW-0865">Zymogen</keyword>
<reference evidence="12 13" key="1">
    <citation type="journal article" date="2014" name="PLoS ONE">
        <title>Genomic Sequencing and Analysis of Sucra jujuba Nucleopolyhedrovirus.</title>
        <authorList>
            <person name="Liu X."/>
            <person name="Yin F."/>
            <person name="Zhu Z."/>
            <person name="Hou D."/>
            <person name="Wang J."/>
            <person name="Zhang L."/>
            <person name="Wang M."/>
            <person name="Wang H."/>
            <person name="Hu Z."/>
            <person name="Deng F."/>
        </authorList>
    </citation>
    <scope>NUCLEOTIDE SEQUENCE [LARGE SCALE GENOMIC DNA]</scope>
    <source>
        <strain evidence="12">473</strain>
    </source>
</reference>
<evidence type="ECO:0000256" key="2">
    <source>
        <dbReference type="ARBA" id="ARBA00008455"/>
    </source>
</evidence>
<evidence type="ECO:0000256" key="8">
    <source>
        <dbReference type="ARBA" id="ARBA00023157"/>
    </source>
</evidence>
<dbReference type="EMBL" id="KJ676450">
    <property type="protein sequence ID" value="AIU41294.1"/>
    <property type="molecule type" value="Genomic_DNA"/>
</dbReference>
<keyword evidence="5" id="KW-0732">Signal</keyword>
<keyword evidence="6" id="KW-0378">Hydrolase</keyword>
<feature type="domain" description="Cathepsin propeptide inhibitor" evidence="11">
    <location>
        <begin position="33"/>
        <end position="89"/>
    </location>
</feature>
<dbReference type="PROSITE" id="PS00139">
    <property type="entry name" value="THIOL_PROTEASE_CYS"/>
    <property type="match status" value="1"/>
</dbReference>
<evidence type="ECO:0000256" key="4">
    <source>
        <dbReference type="ARBA" id="ARBA00018042"/>
    </source>
</evidence>
<dbReference type="GO" id="GO:0008234">
    <property type="term" value="F:cysteine-type peptidase activity"/>
    <property type="evidence" value="ECO:0007669"/>
    <property type="project" value="InterPro"/>
</dbReference>
<evidence type="ECO:0000256" key="3">
    <source>
        <dbReference type="ARBA" id="ARBA00012484"/>
    </source>
</evidence>
<dbReference type="PROSITE" id="PS00640">
    <property type="entry name" value="THIOL_PROTEASE_ASN"/>
    <property type="match status" value="1"/>
</dbReference>
<dbReference type="RefSeq" id="YP_009186746.1">
    <property type="nucleotide sequence ID" value="NC_028636.1"/>
</dbReference>
<dbReference type="Pfam" id="PF00112">
    <property type="entry name" value="Peptidase_C1"/>
    <property type="match status" value="1"/>
</dbReference>
<evidence type="ECO:0000256" key="1">
    <source>
        <dbReference type="ARBA" id="ARBA00000656"/>
    </source>
</evidence>
<dbReference type="InterPro" id="IPR025660">
    <property type="entry name" value="Pept_his_AS"/>
</dbReference>
<dbReference type="InterPro" id="IPR013201">
    <property type="entry name" value="Prot_inhib_I29"/>
</dbReference>
<dbReference type="KEGG" id="vg:26382510"/>
<evidence type="ECO:0000256" key="6">
    <source>
        <dbReference type="ARBA" id="ARBA00022801"/>
    </source>
</evidence>
<comment type="catalytic activity">
    <reaction evidence="1">
        <text>Endopeptidase of broad specificity, hydrolyzing substrates of both cathepsin L and cathepsin B.</text>
        <dbReference type="EC" id="3.4.22.50"/>
    </reaction>
</comment>
<dbReference type="InterPro" id="IPR039417">
    <property type="entry name" value="Peptidase_C1A_papain-like"/>
</dbReference>
<dbReference type="Proteomes" id="UP000201917">
    <property type="component" value="Segment"/>
</dbReference>
<evidence type="ECO:0000259" key="10">
    <source>
        <dbReference type="SMART" id="SM00645"/>
    </source>
</evidence>
<dbReference type="Gene3D" id="3.90.70.10">
    <property type="entry name" value="Cysteine proteinases"/>
    <property type="match status" value="1"/>
</dbReference>
<proteinExistence type="inferred from homology"/>
<dbReference type="Pfam" id="PF08246">
    <property type="entry name" value="Inhibitor_I29"/>
    <property type="match status" value="1"/>
</dbReference>
<dbReference type="InterPro" id="IPR000169">
    <property type="entry name" value="Pept_cys_AS"/>
</dbReference>
<organism evidence="12 13">
    <name type="scientific">Sucra jujuba nucleopolyhedrovirus</name>
    <dbReference type="NCBI Taxonomy" id="1563660"/>
    <lineage>
        <taxon>Viruses</taxon>
        <taxon>Viruses incertae sedis</taxon>
        <taxon>Naldaviricetes</taxon>
        <taxon>Lefavirales</taxon>
        <taxon>Baculoviridae</taxon>
        <taxon>Alphabaculovirus</taxon>
        <taxon>Alphabaculovirus sujujubae</taxon>
    </lineage>
</organism>
<evidence type="ECO:0000256" key="7">
    <source>
        <dbReference type="ARBA" id="ARBA00023145"/>
    </source>
</evidence>
<evidence type="ECO:0000259" key="11">
    <source>
        <dbReference type="SMART" id="SM00848"/>
    </source>
</evidence>
<dbReference type="GO" id="GO:0006508">
    <property type="term" value="P:proteolysis"/>
    <property type="evidence" value="ECO:0007669"/>
    <property type="project" value="InterPro"/>
</dbReference>
<dbReference type="EC" id="3.4.22.50" evidence="3"/>
<dbReference type="InterPro" id="IPR025661">
    <property type="entry name" value="Pept_asp_AS"/>
</dbReference>
<accession>A0A097P917</accession>
<evidence type="ECO:0000256" key="9">
    <source>
        <dbReference type="ARBA" id="ARBA00031337"/>
    </source>
</evidence>
<dbReference type="SMART" id="SM00848">
    <property type="entry name" value="Inhibitor_I29"/>
    <property type="match status" value="1"/>
</dbReference>
<dbReference type="SUPFAM" id="SSF54001">
    <property type="entry name" value="Cysteine proteinases"/>
    <property type="match status" value="1"/>
</dbReference>
<dbReference type="PANTHER" id="PTHR12411">
    <property type="entry name" value="CYSTEINE PROTEASE FAMILY C1-RELATED"/>
    <property type="match status" value="1"/>
</dbReference>
<sequence>MYKTLILSFLLWCCFNCPHDVVTYDLLKAGDYFENFLANYKKHYNDTLEKNRRFSIFQHNLQEINYKNQLNDSAVYTINKFADLSKNEIISKYTGLNVPIQTTNFCKTIILDQPPGRGPLNFDWRQQNKVTSVKNQGSCGACWAFATLGSIESQYAIRNSVHIDLSEQQMIDCDYVDMGCDGGLLHTSFEQMMEMGGVVEEHDYPYVAANGPCKLNEFSNAIVRVTGCYRYVVFKEEKLKDLLRAVGPIPIAIDASGIVNYHRGIINYCENYGLNHAVLLVGYGVENNVPFWTFKNTWGSDWGEEGFFRVRQNIDACGMTNELASSAVIA</sequence>
<comment type="similarity">
    <text evidence="2">Belongs to the peptidase C1 family.</text>
</comment>
<dbReference type="InterPro" id="IPR038765">
    <property type="entry name" value="Papain-like_cys_pep_sf"/>
</dbReference>
<dbReference type="GeneID" id="26382510"/>
<dbReference type="InterPro" id="IPR013128">
    <property type="entry name" value="Peptidase_C1A"/>
</dbReference>